<gene>
    <name evidence="5" type="ORF">B4U80_02764</name>
</gene>
<evidence type="ECO:0000313" key="6">
    <source>
        <dbReference type="Proteomes" id="UP000288716"/>
    </source>
</evidence>
<dbReference type="InterPro" id="IPR015362">
    <property type="entry name" value="WIBG_mago-bd"/>
</dbReference>
<dbReference type="SUPFAM" id="SSF101931">
    <property type="entry name" value="Pym (Within the bgcn gene intron protein, WIBG), N-terminal domain"/>
    <property type="match status" value="1"/>
</dbReference>
<evidence type="ECO:0000256" key="3">
    <source>
        <dbReference type="SAM" id="MobiDB-lite"/>
    </source>
</evidence>
<dbReference type="GO" id="GO:0003723">
    <property type="term" value="F:RNA binding"/>
    <property type="evidence" value="ECO:0007669"/>
    <property type="project" value="TreeGrafter"/>
</dbReference>
<dbReference type="EMBL" id="NCKV01000478">
    <property type="protein sequence ID" value="RWS30500.1"/>
    <property type="molecule type" value="Genomic_DNA"/>
</dbReference>
<sequence length="204" mass="23300">MATQYVKDEGGSTFIAASQRPDGSWRKPRKVKDGYESKGKKFLKDAENALPAGLTPEIWEKMKQQQKMVKNNAIKGRNDKNENNVTVTKITPRLSTGLTVDENEWKTVSSKKKKKNKETAQLCEEIVSNAKTKEIAPIKQQSTEKEKVVNEVGQPLATDPVKRLRNLRKKLREIEALKAKPQDKLEKEQLEKIARMDEVIRMLK</sequence>
<evidence type="ECO:0000256" key="2">
    <source>
        <dbReference type="ARBA" id="ARBA00018898"/>
    </source>
</evidence>
<proteinExistence type="inferred from homology"/>
<organism evidence="5 6">
    <name type="scientific">Leptotrombidium deliense</name>
    <dbReference type="NCBI Taxonomy" id="299467"/>
    <lineage>
        <taxon>Eukaryota</taxon>
        <taxon>Metazoa</taxon>
        <taxon>Ecdysozoa</taxon>
        <taxon>Arthropoda</taxon>
        <taxon>Chelicerata</taxon>
        <taxon>Arachnida</taxon>
        <taxon>Acari</taxon>
        <taxon>Acariformes</taxon>
        <taxon>Trombidiformes</taxon>
        <taxon>Prostigmata</taxon>
        <taxon>Anystina</taxon>
        <taxon>Parasitengona</taxon>
        <taxon>Trombiculoidea</taxon>
        <taxon>Trombiculidae</taxon>
        <taxon>Leptotrombidium</taxon>
    </lineage>
</organism>
<comment type="similarity">
    <text evidence="1">Belongs to the pym family.</text>
</comment>
<comment type="caution">
    <text evidence="5">The sequence shown here is derived from an EMBL/GenBank/DDBJ whole genome shotgun (WGS) entry which is preliminary data.</text>
</comment>
<feature type="region of interest" description="Disordered" evidence="3">
    <location>
        <begin position="1"/>
        <end position="38"/>
    </location>
</feature>
<protein>
    <recommendedName>
        <fullName evidence="2">Partner of Y14 and mago</fullName>
    </recommendedName>
</protein>
<dbReference type="Pfam" id="PF09282">
    <property type="entry name" value="Mago-bind"/>
    <property type="match status" value="1"/>
</dbReference>
<dbReference type="SMART" id="SM01273">
    <property type="entry name" value="Mago-bind"/>
    <property type="match status" value="1"/>
</dbReference>
<dbReference type="VEuPathDB" id="VectorBase:LDEU001538"/>
<feature type="compositionally biased region" description="Basic and acidic residues" evidence="3">
    <location>
        <begin position="1"/>
        <end position="10"/>
    </location>
</feature>
<dbReference type="GO" id="GO:0035145">
    <property type="term" value="C:exon-exon junction complex"/>
    <property type="evidence" value="ECO:0007669"/>
    <property type="project" value="TreeGrafter"/>
</dbReference>
<dbReference type="InterPro" id="IPR036348">
    <property type="entry name" value="WIBG_N_sf"/>
</dbReference>
<feature type="region of interest" description="Disordered" evidence="3">
    <location>
        <begin position="71"/>
        <end position="90"/>
    </location>
</feature>
<dbReference type="AlphaFoldDB" id="A0A443SSK8"/>
<feature type="domain" description="WIBG Mago-binding" evidence="4">
    <location>
        <begin position="11"/>
        <end position="37"/>
    </location>
</feature>
<evidence type="ECO:0000256" key="1">
    <source>
        <dbReference type="ARBA" id="ARBA00009394"/>
    </source>
</evidence>
<dbReference type="Proteomes" id="UP000288716">
    <property type="component" value="Unassembled WGS sequence"/>
</dbReference>
<accession>A0A443SSK8</accession>
<dbReference type="InterPro" id="IPR039333">
    <property type="entry name" value="PYM1"/>
</dbReference>
<name>A0A443SSK8_9ACAR</name>
<dbReference type="PANTHER" id="PTHR22959">
    <property type="entry name" value="PYM PROTEIN"/>
    <property type="match status" value="1"/>
</dbReference>
<dbReference type="STRING" id="299467.A0A443SSK8"/>
<evidence type="ECO:0000259" key="4">
    <source>
        <dbReference type="SMART" id="SM01273"/>
    </source>
</evidence>
<evidence type="ECO:0000313" key="5">
    <source>
        <dbReference type="EMBL" id="RWS30500.1"/>
    </source>
</evidence>
<reference evidence="5 6" key="1">
    <citation type="journal article" date="2018" name="Gigascience">
        <title>Genomes of trombidid mites reveal novel predicted allergens and laterally-transferred genes associated with secondary metabolism.</title>
        <authorList>
            <person name="Dong X."/>
            <person name="Chaisiri K."/>
            <person name="Xia D."/>
            <person name="Armstrong S.D."/>
            <person name="Fang Y."/>
            <person name="Donnelly M.J."/>
            <person name="Kadowaki T."/>
            <person name="McGarry J.W."/>
            <person name="Darby A.C."/>
            <person name="Makepeace B.L."/>
        </authorList>
    </citation>
    <scope>NUCLEOTIDE SEQUENCE [LARGE SCALE GENOMIC DNA]</scope>
    <source>
        <strain evidence="5">UoL-UT</strain>
    </source>
</reference>
<dbReference type="PANTHER" id="PTHR22959:SF0">
    <property type="entry name" value="PARTNER OF Y14 AND MAGO"/>
    <property type="match status" value="1"/>
</dbReference>
<dbReference type="GO" id="GO:1903259">
    <property type="term" value="P:exon-exon junction complex disassembly"/>
    <property type="evidence" value="ECO:0007669"/>
    <property type="project" value="InterPro"/>
</dbReference>
<dbReference type="GO" id="GO:0005737">
    <property type="term" value="C:cytoplasm"/>
    <property type="evidence" value="ECO:0007669"/>
    <property type="project" value="TreeGrafter"/>
</dbReference>
<keyword evidence="6" id="KW-1185">Reference proteome</keyword>
<dbReference type="OrthoDB" id="21625at2759"/>